<dbReference type="GO" id="GO:0019284">
    <property type="term" value="P:L-methionine salvage from S-adenosylmethionine"/>
    <property type="evidence" value="ECO:0007669"/>
    <property type="project" value="TreeGrafter"/>
</dbReference>
<organism evidence="3">
    <name type="scientific">Amphimedon queenslandica</name>
    <name type="common">Sponge</name>
    <dbReference type="NCBI Taxonomy" id="400682"/>
    <lineage>
        <taxon>Eukaryota</taxon>
        <taxon>Metazoa</taxon>
        <taxon>Porifera</taxon>
        <taxon>Demospongiae</taxon>
        <taxon>Heteroscleromorpha</taxon>
        <taxon>Haplosclerida</taxon>
        <taxon>Niphatidae</taxon>
        <taxon>Amphimedon</taxon>
    </lineage>
</organism>
<accession>A0A1X7TXF6</accession>
<dbReference type="EnsemblMetazoa" id="Aqu2.1.20069_001">
    <property type="protein sequence ID" value="Aqu2.1.20069_001"/>
    <property type="gene ID" value="Aqu2.1.20069"/>
</dbReference>
<dbReference type="PANTHER" id="PTHR46832:SF1">
    <property type="entry name" value="5'-METHYLTHIOADENOSINE_S-ADENOSYLHOMOCYSTEINE NUCLEOSIDASE"/>
    <property type="match status" value="1"/>
</dbReference>
<evidence type="ECO:0000313" key="3">
    <source>
        <dbReference type="EnsemblMetazoa" id="Aqu2.1.20069_001"/>
    </source>
</evidence>
<protein>
    <recommendedName>
        <fullName evidence="4">Nucleoside phosphorylase domain-containing protein</fullName>
    </recommendedName>
</protein>
<feature type="region of interest" description="Disordered" evidence="1">
    <location>
        <begin position="789"/>
        <end position="839"/>
    </location>
</feature>
<dbReference type="GO" id="GO:0009116">
    <property type="term" value="P:nucleoside metabolic process"/>
    <property type="evidence" value="ECO:0007669"/>
    <property type="project" value="InterPro"/>
</dbReference>
<feature type="compositionally biased region" description="Polar residues" evidence="1">
    <location>
        <begin position="142"/>
        <end position="167"/>
    </location>
</feature>
<proteinExistence type="predicted"/>
<dbReference type="Gene3D" id="1.10.533.10">
    <property type="entry name" value="Death Domain, Fas"/>
    <property type="match status" value="1"/>
</dbReference>
<name>A0A1X7TXF6_AMPQE</name>
<dbReference type="InParanoid" id="A0A1X7TXF6"/>
<keyword evidence="2" id="KW-0812">Transmembrane</keyword>
<feature type="compositionally biased region" description="Basic and acidic residues" evidence="1">
    <location>
        <begin position="384"/>
        <end position="394"/>
    </location>
</feature>
<sequence>MSTSVQYSIDNPQDPNVKTTFTKNDHGRIMSSLKSIATKYKLLGNEFCIPKYKIEEIDDDNRGKRWDCLDGIVSEWLKWNFKDDVKGKVKPNVDWLIRAVRAIDDELAKKLEAEFWVETSDGTNDITHTGSKERAQLKQETFDTTTTGPSNNGSSETEATDYPSASNAGFDELKHRTSHTAAHDIGTKDSDKSVPLKPSAKRPNHLTYENWSKLKMCAVGLVLLGVISLLVGYLVFKWYSRDVELNPGPMIDDQPSCLLFAKCLKPLVDWKPFALCLPQITQSDVNIIYKKKKNAHLMKMALHKRWLQVNPTASWRDVINALKQCKENELATTIEDKVTDPTARNSNEDMEATDGSANPITGKHVVKLDNDKLISAETNGAKQASEKIDSKEPLDNAATGPGESKSDDQNPPPDVSKYCPRLEDIEKKILMKKLSKLTKEEKELIEKVSYILVTATPIEYCAVMGSTDSPGGDGKYIRVVIEDKSARFILGKFGPCNVAIISTGQGPDKTDRVLTLVQRVVKAKYVIAIGICYGAKESKTKNKVVKVNVGVLASEFTLYRSEEKKQEVFKHIPQALGGEMEANGINRVAEREGGFEWIIIKSIVDWGNEDKNKNWKPFGAVSSARFVLKCLKDQHKEKIVHVEDLKKSGILEKWCKEGIMELTLTRVHMVGPAGSGKTCTQCLLLNEDPPATTSKFDSHTNAPSTTSSPPGDSGFTLASKHTTDSTPIACKAVKALRIAFDGKETWNKITAEKLSEQLASSLKEAVDNATQQIQPHLNESKDAIQKEQLNETHEEYSDSGNEEQTDSKPDSKHSSFDPEVLENAKETQQEETLEIKSVF</sequence>
<feature type="compositionally biased region" description="Basic and acidic residues" evidence="1">
    <location>
        <begin position="171"/>
        <end position="194"/>
    </location>
</feature>
<feature type="compositionally biased region" description="Polar residues" evidence="1">
    <location>
        <begin position="693"/>
        <end position="702"/>
    </location>
</feature>
<reference evidence="3" key="1">
    <citation type="submission" date="2017-05" db="UniProtKB">
        <authorList>
            <consortium name="EnsemblMetazoa"/>
        </authorList>
    </citation>
    <scope>IDENTIFICATION</scope>
</reference>
<dbReference type="AlphaFoldDB" id="A0A1X7TXF6"/>
<dbReference type="PANTHER" id="PTHR46832">
    <property type="entry name" value="5'-METHYLTHIOADENOSINE/S-ADENOSYLHOMOCYSTEINE NUCLEOSIDASE"/>
    <property type="match status" value="1"/>
</dbReference>
<dbReference type="GO" id="GO:0008930">
    <property type="term" value="F:methylthioadenosine nucleosidase activity"/>
    <property type="evidence" value="ECO:0007669"/>
    <property type="project" value="TreeGrafter"/>
</dbReference>
<evidence type="ECO:0000256" key="1">
    <source>
        <dbReference type="SAM" id="MobiDB-lite"/>
    </source>
</evidence>
<dbReference type="GO" id="GO:0005829">
    <property type="term" value="C:cytosol"/>
    <property type="evidence" value="ECO:0007669"/>
    <property type="project" value="TreeGrafter"/>
</dbReference>
<feature type="region of interest" description="Disordered" evidence="1">
    <location>
        <begin position="122"/>
        <end position="201"/>
    </location>
</feature>
<feature type="transmembrane region" description="Helical" evidence="2">
    <location>
        <begin position="216"/>
        <end position="236"/>
    </location>
</feature>
<dbReference type="OrthoDB" id="20872at2759"/>
<keyword evidence="2" id="KW-1133">Transmembrane helix</keyword>
<dbReference type="GO" id="GO:0008782">
    <property type="term" value="F:adenosylhomocysteine nucleosidase activity"/>
    <property type="evidence" value="ECO:0007669"/>
    <property type="project" value="TreeGrafter"/>
</dbReference>
<feature type="region of interest" description="Disordered" evidence="1">
    <location>
        <begin position="333"/>
        <end position="362"/>
    </location>
</feature>
<evidence type="ECO:0008006" key="4">
    <source>
        <dbReference type="Google" id="ProtNLM"/>
    </source>
</evidence>
<feature type="region of interest" description="Disordered" evidence="1">
    <location>
        <begin position="378"/>
        <end position="419"/>
    </location>
</feature>
<feature type="compositionally biased region" description="Basic and acidic residues" evidence="1">
    <location>
        <begin position="130"/>
        <end position="141"/>
    </location>
</feature>
<feature type="region of interest" description="Disordered" evidence="1">
    <location>
        <begin position="693"/>
        <end position="720"/>
    </location>
</feature>
<dbReference type="InterPro" id="IPR035994">
    <property type="entry name" value="Nucleoside_phosphorylase_sf"/>
</dbReference>
<feature type="compositionally biased region" description="Basic and acidic residues" evidence="1">
    <location>
        <begin position="805"/>
        <end position="828"/>
    </location>
</feature>
<keyword evidence="2" id="KW-0472">Membrane</keyword>
<dbReference type="SUPFAM" id="SSF53167">
    <property type="entry name" value="Purine and uridine phosphorylases"/>
    <property type="match status" value="1"/>
</dbReference>
<dbReference type="InterPro" id="IPR011029">
    <property type="entry name" value="DEATH-like_dom_sf"/>
</dbReference>
<dbReference type="Gene3D" id="3.40.50.1580">
    <property type="entry name" value="Nucleoside phosphorylase domain"/>
    <property type="match status" value="2"/>
</dbReference>
<evidence type="ECO:0000256" key="2">
    <source>
        <dbReference type="SAM" id="Phobius"/>
    </source>
</evidence>